<name>U4UMV2_DENPD</name>
<organism evidence="2 3">
    <name type="scientific">Dendroctonus ponderosae</name>
    <name type="common">Mountain pine beetle</name>
    <dbReference type="NCBI Taxonomy" id="77166"/>
    <lineage>
        <taxon>Eukaryota</taxon>
        <taxon>Metazoa</taxon>
        <taxon>Ecdysozoa</taxon>
        <taxon>Arthropoda</taxon>
        <taxon>Hexapoda</taxon>
        <taxon>Insecta</taxon>
        <taxon>Pterygota</taxon>
        <taxon>Neoptera</taxon>
        <taxon>Endopterygota</taxon>
        <taxon>Coleoptera</taxon>
        <taxon>Polyphaga</taxon>
        <taxon>Cucujiformia</taxon>
        <taxon>Curculionidae</taxon>
        <taxon>Scolytinae</taxon>
        <taxon>Dendroctonus</taxon>
    </lineage>
</organism>
<protein>
    <recommendedName>
        <fullName evidence="4">LisH domain-containing protein</fullName>
    </recommendedName>
</protein>
<sequence length="417" mass="48467">MENLTPAIQSVNEKTLKELSPQEFQQVLSAWFHDKGIVQDMKSYLKFQMINVLQNTVIGKNIKTYSSGSAYSLSQQALHLIVVEYLLHYQCDFALSLFSSEVNIRNLLPEAKRLFSSEPTTKKPIRFDKENLKNILEIVGICKDSQEHLKIISKYLESDENPLLFCILSLIGKEPTKAGKNSQYSQDEACEDDFFKNMRLVMQSQNLAHKTQTHLLHNLKVCLDLKNKYFEHQVVQLVDKFRKEINARDEKLHHAQRRTKHLEKKLLATQEENQGLRQQMQSLSTEEKRNLIESAQCSLGHCNEQCAENQKLCDLYQKEIERLKDLSNQQKLKFEQLSSSYGNLLKEFESCQNKTHFVNARIEKGVALESEKDQKESTSLSSNLITEEILQNARYKLKLLEDEGKELDIRFKNFVMK</sequence>
<proteinExistence type="predicted"/>
<dbReference type="AlphaFoldDB" id="U4UMV2"/>
<dbReference type="Proteomes" id="UP000030742">
    <property type="component" value="Unassembled WGS sequence"/>
</dbReference>
<dbReference type="EMBL" id="KB632390">
    <property type="protein sequence ID" value="ERL94452.1"/>
    <property type="molecule type" value="Genomic_DNA"/>
</dbReference>
<dbReference type="OrthoDB" id="206339at2759"/>
<feature type="coiled-coil region" evidence="1">
    <location>
        <begin position="252"/>
        <end position="333"/>
    </location>
</feature>
<keyword evidence="1" id="KW-0175">Coiled coil</keyword>
<gene>
    <name evidence="2" type="ORF">D910_11729</name>
</gene>
<evidence type="ECO:0000256" key="1">
    <source>
        <dbReference type="SAM" id="Coils"/>
    </source>
</evidence>
<evidence type="ECO:0000313" key="2">
    <source>
        <dbReference type="EMBL" id="ERL94452.1"/>
    </source>
</evidence>
<evidence type="ECO:0008006" key="4">
    <source>
        <dbReference type="Google" id="ProtNLM"/>
    </source>
</evidence>
<accession>U4UMV2</accession>
<evidence type="ECO:0000313" key="3">
    <source>
        <dbReference type="Proteomes" id="UP000030742"/>
    </source>
</evidence>
<reference evidence="2 3" key="1">
    <citation type="journal article" date="2013" name="Genome Biol.">
        <title>Draft genome of the mountain pine beetle, Dendroctonus ponderosae Hopkins, a major forest pest.</title>
        <authorList>
            <person name="Keeling C.I."/>
            <person name="Yuen M.M."/>
            <person name="Liao N.Y."/>
            <person name="Docking T.R."/>
            <person name="Chan S.K."/>
            <person name="Taylor G.A."/>
            <person name="Palmquist D.L."/>
            <person name="Jackman S.D."/>
            <person name="Nguyen A."/>
            <person name="Li M."/>
            <person name="Henderson H."/>
            <person name="Janes J.K."/>
            <person name="Zhao Y."/>
            <person name="Pandoh P."/>
            <person name="Moore R."/>
            <person name="Sperling F.A."/>
            <person name="Huber D.P."/>
            <person name="Birol I."/>
            <person name="Jones S.J."/>
            <person name="Bohlmann J."/>
        </authorList>
    </citation>
    <scope>NUCLEOTIDE SEQUENCE</scope>
</reference>